<dbReference type="InterPro" id="IPR001789">
    <property type="entry name" value="Sig_transdc_resp-reg_receiver"/>
</dbReference>
<dbReference type="FunFam" id="1.10.287.130:FF:000001">
    <property type="entry name" value="Two-component sensor histidine kinase"/>
    <property type="match status" value="1"/>
</dbReference>
<evidence type="ECO:0000259" key="10">
    <source>
        <dbReference type="PROSITE" id="PS50110"/>
    </source>
</evidence>
<organism evidence="13 14">
    <name type="scientific">Aquisphaera giovannonii</name>
    <dbReference type="NCBI Taxonomy" id="406548"/>
    <lineage>
        <taxon>Bacteria</taxon>
        <taxon>Pseudomonadati</taxon>
        <taxon>Planctomycetota</taxon>
        <taxon>Planctomycetia</taxon>
        <taxon>Isosphaerales</taxon>
        <taxon>Isosphaeraceae</taxon>
        <taxon>Aquisphaera</taxon>
    </lineage>
</organism>
<dbReference type="AlphaFoldDB" id="A0A5B9W0X7"/>
<dbReference type="PROSITE" id="PS50109">
    <property type="entry name" value="HIS_KIN"/>
    <property type="match status" value="1"/>
</dbReference>
<dbReference type="InterPro" id="IPR036890">
    <property type="entry name" value="HATPase_C_sf"/>
</dbReference>
<dbReference type="PANTHER" id="PTHR43547:SF2">
    <property type="entry name" value="HYBRID SIGNAL TRANSDUCTION HISTIDINE KINASE C"/>
    <property type="match status" value="1"/>
</dbReference>
<proteinExistence type="predicted"/>
<dbReference type="GO" id="GO:0000155">
    <property type="term" value="F:phosphorelay sensor kinase activity"/>
    <property type="evidence" value="ECO:0007669"/>
    <property type="project" value="InterPro"/>
</dbReference>
<protein>
    <recommendedName>
        <fullName evidence="2">histidine kinase</fullName>
        <ecNumber evidence="2">2.7.13.3</ecNumber>
    </recommendedName>
</protein>
<dbReference type="KEGG" id="agv:OJF2_24060"/>
<evidence type="ECO:0000256" key="8">
    <source>
        <dbReference type="PROSITE-ProRule" id="PRU00169"/>
    </source>
</evidence>
<dbReference type="InterPro" id="IPR003661">
    <property type="entry name" value="HisK_dim/P_dom"/>
</dbReference>
<dbReference type="SMART" id="SM00091">
    <property type="entry name" value="PAS"/>
    <property type="match status" value="1"/>
</dbReference>
<dbReference type="SUPFAM" id="SSF55874">
    <property type="entry name" value="ATPase domain of HSP90 chaperone/DNA topoisomerase II/histidine kinase"/>
    <property type="match status" value="1"/>
</dbReference>
<feature type="modified residue" description="4-aspartylphosphate" evidence="8">
    <location>
        <position position="457"/>
    </location>
</feature>
<dbReference type="SUPFAM" id="SSF47384">
    <property type="entry name" value="Homodimeric domain of signal transducing histidine kinase"/>
    <property type="match status" value="1"/>
</dbReference>
<dbReference type="EMBL" id="CP042997">
    <property type="protein sequence ID" value="QEH33874.1"/>
    <property type="molecule type" value="Genomic_DNA"/>
</dbReference>
<keyword evidence="6" id="KW-0902">Two-component regulatory system</keyword>
<dbReference type="Pfam" id="PF00512">
    <property type="entry name" value="HisKA"/>
    <property type="match status" value="1"/>
</dbReference>
<dbReference type="Gene3D" id="3.30.450.20">
    <property type="entry name" value="PAS domain"/>
    <property type="match status" value="1"/>
</dbReference>
<reference evidence="13 14" key="1">
    <citation type="submission" date="2019-08" db="EMBL/GenBank/DDBJ databases">
        <title>Deep-cultivation of Planctomycetes and their phenomic and genomic characterization uncovers novel biology.</title>
        <authorList>
            <person name="Wiegand S."/>
            <person name="Jogler M."/>
            <person name="Boedeker C."/>
            <person name="Pinto D."/>
            <person name="Vollmers J."/>
            <person name="Rivas-Marin E."/>
            <person name="Kohn T."/>
            <person name="Peeters S.H."/>
            <person name="Heuer A."/>
            <person name="Rast P."/>
            <person name="Oberbeckmann S."/>
            <person name="Bunk B."/>
            <person name="Jeske O."/>
            <person name="Meyerdierks A."/>
            <person name="Storesund J.E."/>
            <person name="Kallscheuer N."/>
            <person name="Luecker S."/>
            <person name="Lage O.M."/>
            <person name="Pohl T."/>
            <person name="Merkel B.J."/>
            <person name="Hornburger P."/>
            <person name="Mueller R.-W."/>
            <person name="Bruemmer F."/>
            <person name="Labrenz M."/>
            <person name="Spormann A.M."/>
            <person name="Op den Camp H."/>
            <person name="Overmann J."/>
            <person name="Amann R."/>
            <person name="Jetten M.S.M."/>
            <person name="Mascher T."/>
            <person name="Medema M.H."/>
            <person name="Devos D.P."/>
            <person name="Kaster A.-K."/>
            <person name="Ovreas L."/>
            <person name="Rohde M."/>
            <person name="Galperin M.Y."/>
            <person name="Jogler C."/>
        </authorList>
    </citation>
    <scope>NUCLEOTIDE SEQUENCE [LARGE SCALE GENOMIC DNA]</scope>
    <source>
        <strain evidence="13 14">OJF2</strain>
    </source>
</reference>
<dbReference type="SMART" id="SM00387">
    <property type="entry name" value="HATPase_c"/>
    <property type="match status" value="1"/>
</dbReference>
<dbReference type="SMART" id="SM00388">
    <property type="entry name" value="HisKA"/>
    <property type="match status" value="1"/>
</dbReference>
<name>A0A5B9W0X7_9BACT</name>
<dbReference type="InterPro" id="IPR035965">
    <property type="entry name" value="PAS-like_dom_sf"/>
</dbReference>
<dbReference type="FunFam" id="3.30.565.10:FF:000006">
    <property type="entry name" value="Sensor histidine kinase WalK"/>
    <property type="match status" value="1"/>
</dbReference>
<feature type="domain" description="Histidine kinase" evidence="9">
    <location>
        <begin position="168"/>
        <end position="388"/>
    </location>
</feature>
<evidence type="ECO:0000256" key="7">
    <source>
        <dbReference type="ARBA" id="ARBA00023136"/>
    </source>
</evidence>
<dbReference type="Gene3D" id="3.30.565.10">
    <property type="entry name" value="Histidine kinase-like ATPase, C-terminal domain"/>
    <property type="match status" value="1"/>
</dbReference>
<evidence type="ECO:0000259" key="11">
    <source>
        <dbReference type="PROSITE" id="PS50112"/>
    </source>
</evidence>
<keyword evidence="5 13" id="KW-0418">Kinase</keyword>
<dbReference type="InterPro" id="IPR013767">
    <property type="entry name" value="PAS_fold"/>
</dbReference>
<feature type="domain" description="PAC" evidence="12">
    <location>
        <begin position="98"/>
        <end position="150"/>
    </location>
</feature>
<dbReference type="SUPFAM" id="SSF55785">
    <property type="entry name" value="PYP-like sensor domain (PAS domain)"/>
    <property type="match status" value="1"/>
</dbReference>
<dbReference type="OrthoDB" id="9809348at2"/>
<dbReference type="InterPro" id="IPR005467">
    <property type="entry name" value="His_kinase_dom"/>
</dbReference>
<evidence type="ECO:0000256" key="6">
    <source>
        <dbReference type="ARBA" id="ARBA00023012"/>
    </source>
</evidence>
<dbReference type="InterPro" id="IPR036097">
    <property type="entry name" value="HisK_dim/P_sf"/>
</dbReference>
<evidence type="ECO:0000256" key="4">
    <source>
        <dbReference type="ARBA" id="ARBA00022679"/>
    </source>
</evidence>
<sequence length="521" mass="57180">MTDEVSSKDGGSEPDGLHLWSDSNRQAFLASIVESSQDAIIGKALDGTILSWNRGAERIFGYAPEEVLGRSITVLAVPGQVDDILHVLARVGRGERIEHYETSRATKDGRIINVSLTVSPIRDVSGVIVGASKIARDISDRKRTEQQNLALLEEVRRGVKGRDEFLSMLAHELRNPLAPLRNSIHLLRLRSDDPTVVERVRDMMDRQVTHMSRLINDLLDVSRITRGKITLNRERTDLGQLTRLVVDDHLEPFREAGVALNTSIPEVPIWVGGDRTRLTQVLDNLLENACKFTDPGGEVSVEVAADGPRREAVVRVRDTGIGVEPELLPRIFDVFTQADLSLDRPRGGLGLGLALVRRLVELHGGTVRAGSEGRGRGAEFLVLLPLEDEPMALTETPAGEAAPSRHVRILVVEDNRDSAESLRMLLATHGYDVRLAFNGVEGVQSAQQSHPDVIICDVGLPGMDGFAVARAIREHPDLRHVRLIAVTGYGREDDRKRALDSGFDSHLVKPADPEALLALIV</sequence>
<dbReference type="PRINTS" id="PR00344">
    <property type="entry name" value="BCTRLSENSOR"/>
</dbReference>
<evidence type="ECO:0000256" key="2">
    <source>
        <dbReference type="ARBA" id="ARBA00012438"/>
    </source>
</evidence>
<dbReference type="Pfam" id="PF02518">
    <property type="entry name" value="HATPase_c"/>
    <property type="match status" value="1"/>
</dbReference>
<keyword evidence="4 13" id="KW-0808">Transferase</keyword>
<evidence type="ECO:0000256" key="1">
    <source>
        <dbReference type="ARBA" id="ARBA00000085"/>
    </source>
</evidence>
<dbReference type="PANTHER" id="PTHR43547">
    <property type="entry name" value="TWO-COMPONENT HISTIDINE KINASE"/>
    <property type="match status" value="1"/>
</dbReference>
<dbReference type="EC" id="2.7.13.3" evidence="2"/>
<evidence type="ECO:0000256" key="3">
    <source>
        <dbReference type="ARBA" id="ARBA00022553"/>
    </source>
</evidence>
<evidence type="ECO:0000313" key="14">
    <source>
        <dbReference type="Proteomes" id="UP000324233"/>
    </source>
</evidence>
<keyword evidence="7" id="KW-0472">Membrane</keyword>
<dbReference type="InterPro" id="IPR011006">
    <property type="entry name" value="CheY-like_superfamily"/>
</dbReference>
<dbReference type="RefSeq" id="WP_148593871.1">
    <property type="nucleotide sequence ID" value="NZ_CP042997.1"/>
</dbReference>
<dbReference type="Gene3D" id="3.40.50.2300">
    <property type="match status" value="1"/>
</dbReference>
<dbReference type="GO" id="GO:0006355">
    <property type="term" value="P:regulation of DNA-templated transcription"/>
    <property type="evidence" value="ECO:0007669"/>
    <property type="project" value="InterPro"/>
</dbReference>
<dbReference type="InterPro" id="IPR000014">
    <property type="entry name" value="PAS"/>
</dbReference>
<dbReference type="PROSITE" id="PS50112">
    <property type="entry name" value="PAS"/>
    <property type="match status" value="1"/>
</dbReference>
<dbReference type="SMART" id="SM00448">
    <property type="entry name" value="REC"/>
    <property type="match status" value="1"/>
</dbReference>
<dbReference type="PROSITE" id="PS50113">
    <property type="entry name" value="PAC"/>
    <property type="match status" value="1"/>
</dbReference>
<dbReference type="Gene3D" id="1.10.287.130">
    <property type="match status" value="1"/>
</dbReference>
<feature type="domain" description="PAS" evidence="11">
    <location>
        <begin position="25"/>
        <end position="95"/>
    </location>
</feature>
<dbReference type="CDD" id="cd00082">
    <property type="entry name" value="HisKA"/>
    <property type="match status" value="1"/>
</dbReference>
<dbReference type="CDD" id="cd00130">
    <property type="entry name" value="PAS"/>
    <property type="match status" value="1"/>
</dbReference>
<evidence type="ECO:0000313" key="13">
    <source>
        <dbReference type="EMBL" id="QEH33874.1"/>
    </source>
</evidence>
<evidence type="ECO:0000259" key="12">
    <source>
        <dbReference type="PROSITE" id="PS50113"/>
    </source>
</evidence>
<dbReference type="NCBIfam" id="TIGR00229">
    <property type="entry name" value="sensory_box"/>
    <property type="match status" value="1"/>
</dbReference>
<dbReference type="SUPFAM" id="SSF52172">
    <property type="entry name" value="CheY-like"/>
    <property type="match status" value="1"/>
</dbReference>
<evidence type="ECO:0000256" key="5">
    <source>
        <dbReference type="ARBA" id="ARBA00022777"/>
    </source>
</evidence>
<dbReference type="Pfam" id="PF00072">
    <property type="entry name" value="Response_reg"/>
    <property type="match status" value="1"/>
</dbReference>
<gene>
    <name evidence="13" type="primary">luxQ_3</name>
    <name evidence="13" type="ORF">OJF2_24060</name>
</gene>
<evidence type="ECO:0000259" key="9">
    <source>
        <dbReference type="PROSITE" id="PS50109"/>
    </source>
</evidence>
<dbReference type="CDD" id="cd17580">
    <property type="entry name" value="REC_2_DhkD-like"/>
    <property type="match status" value="1"/>
</dbReference>
<feature type="domain" description="Response regulatory" evidence="10">
    <location>
        <begin position="408"/>
        <end position="521"/>
    </location>
</feature>
<keyword evidence="14" id="KW-1185">Reference proteome</keyword>
<dbReference type="Pfam" id="PF00989">
    <property type="entry name" value="PAS"/>
    <property type="match status" value="1"/>
</dbReference>
<keyword evidence="3 8" id="KW-0597">Phosphoprotein</keyword>
<dbReference type="InterPro" id="IPR004358">
    <property type="entry name" value="Sig_transdc_His_kin-like_C"/>
</dbReference>
<dbReference type="PROSITE" id="PS50110">
    <property type="entry name" value="RESPONSE_REGULATORY"/>
    <property type="match status" value="1"/>
</dbReference>
<dbReference type="Proteomes" id="UP000324233">
    <property type="component" value="Chromosome"/>
</dbReference>
<comment type="catalytic activity">
    <reaction evidence="1">
        <text>ATP + protein L-histidine = ADP + protein N-phospho-L-histidine.</text>
        <dbReference type="EC" id="2.7.13.3"/>
    </reaction>
</comment>
<dbReference type="InterPro" id="IPR000700">
    <property type="entry name" value="PAS-assoc_C"/>
</dbReference>
<dbReference type="InterPro" id="IPR003594">
    <property type="entry name" value="HATPase_dom"/>
</dbReference>
<accession>A0A5B9W0X7</accession>